<comment type="similarity">
    <text evidence="7">Belongs to the transglycosylase MltG family.</text>
</comment>
<keyword evidence="10" id="KW-1185">Reference proteome</keyword>
<keyword evidence="5 7" id="KW-0456">Lyase</keyword>
<dbReference type="InterPro" id="IPR003770">
    <property type="entry name" value="MLTG-like"/>
</dbReference>
<dbReference type="PANTHER" id="PTHR30518:SF2">
    <property type="entry name" value="ENDOLYTIC MUREIN TRANSGLYCOSYLASE"/>
    <property type="match status" value="1"/>
</dbReference>
<evidence type="ECO:0000256" key="6">
    <source>
        <dbReference type="ARBA" id="ARBA00023316"/>
    </source>
</evidence>
<evidence type="ECO:0000313" key="10">
    <source>
        <dbReference type="Proteomes" id="UP001172738"/>
    </source>
</evidence>
<gene>
    <name evidence="7 9" type="primary">mltG</name>
    <name evidence="9" type="ORF">QQX04_10315</name>
</gene>
<dbReference type="Proteomes" id="UP001172738">
    <property type="component" value="Unassembled WGS sequence"/>
</dbReference>
<protein>
    <recommendedName>
        <fullName evidence="7">Endolytic murein transglycosylase</fullName>
        <ecNumber evidence="7">4.2.2.29</ecNumber>
    </recommendedName>
    <alternativeName>
        <fullName evidence="7">Peptidoglycan lytic transglycosylase</fullName>
    </alternativeName>
    <alternativeName>
        <fullName evidence="7">Peptidoglycan polymerization terminase</fullName>
    </alternativeName>
</protein>
<evidence type="ECO:0000256" key="7">
    <source>
        <dbReference type="HAMAP-Rule" id="MF_02065"/>
    </source>
</evidence>
<dbReference type="EMBL" id="JAUHPV010000006">
    <property type="protein sequence ID" value="MDN4473385.1"/>
    <property type="molecule type" value="Genomic_DNA"/>
</dbReference>
<feature type="site" description="Important for catalytic activity" evidence="7">
    <location>
        <position position="204"/>
    </location>
</feature>
<dbReference type="NCBIfam" id="TIGR00247">
    <property type="entry name" value="endolytic transglycosylase MltG"/>
    <property type="match status" value="1"/>
</dbReference>
<proteinExistence type="inferred from homology"/>
<keyword evidence="3 7" id="KW-1133">Transmembrane helix</keyword>
<feature type="compositionally biased region" description="Low complexity" evidence="8">
    <location>
        <begin position="73"/>
        <end position="87"/>
    </location>
</feature>
<keyword evidence="4 7" id="KW-0472">Membrane</keyword>
<dbReference type="EC" id="4.2.2.29" evidence="7"/>
<comment type="catalytic activity">
    <reaction evidence="7">
        <text>a peptidoglycan chain = a peptidoglycan chain with N-acetyl-1,6-anhydromuramyl-[peptide] at the reducing end + a peptidoglycan chain with N-acetylglucosamine at the non-reducing end.</text>
        <dbReference type="EC" id="4.2.2.29"/>
    </reaction>
</comment>
<dbReference type="Gene3D" id="3.30.160.60">
    <property type="entry name" value="Classic Zinc Finger"/>
    <property type="match status" value="1"/>
</dbReference>
<reference evidence="9" key="1">
    <citation type="submission" date="2023-06" db="EMBL/GenBank/DDBJ databases">
        <title>SYSU T00b26.</title>
        <authorList>
            <person name="Gao L."/>
            <person name="Fang B.-Z."/>
            <person name="Li W.-J."/>
        </authorList>
    </citation>
    <scope>NUCLEOTIDE SEQUENCE</scope>
    <source>
        <strain evidence="9">SYSU T00b26</strain>
    </source>
</reference>
<keyword evidence="1 7" id="KW-1003">Cell membrane</keyword>
<keyword evidence="2 7" id="KW-0812">Transmembrane</keyword>
<feature type="transmembrane region" description="Helical" evidence="7">
    <location>
        <begin position="41"/>
        <end position="62"/>
    </location>
</feature>
<comment type="caution">
    <text evidence="9">The sequence shown here is derived from an EMBL/GenBank/DDBJ whole genome shotgun (WGS) entry which is preliminary data.</text>
</comment>
<evidence type="ECO:0000256" key="1">
    <source>
        <dbReference type="ARBA" id="ARBA00022475"/>
    </source>
</evidence>
<evidence type="ECO:0000313" key="9">
    <source>
        <dbReference type="EMBL" id="MDN4473385.1"/>
    </source>
</evidence>
<dbReference type="Pfam" id="PF02618">
    <property type="entry name" value="YceG"/>
    <property type="match status" value="1"/>
</dbReference>
<evidence type="ECO:0000256" key="5">
    <source>
        <dbReference type="ARBA" id="ARBA00023239"/>
    </source>
</evidence>
<evidence type="ECO:0000256" key="8">
    <source>
        <dbReference type="SAM" id="MobiDB-lite"/>
    </source>
</evidence>
<dbReference type="HAMAP" id="MF_02065">
    <property type="entry name" value="MltG"/>
    <property type="match status" value="1"/>
</dbReference>
<keyword evidence="6 7" id="KW-0961">Cell wall biogenesis/degradation</keyword>
<name>A0ABT8G2M3_9MICO</name>
<dbReference type="RefSeq" id="WP_301128885.1">
    <property type="nucleotide sequence ID" value="NZ_JAUHPV010000006.1"/>
</dbReference>
<organism evidence="9 10">
    <name type="scientific">Demequina zhanjiangensis</name>
    <dbReference type="NCBI Taxonomy" id="3051659"/>
    <lineage>
        <taxon>Bacteria</taxon>
        <taxon>Bacillati</taxon>
        <taxon>Actinomycetota</taxon>
        <taxon>Actinomycetes</taxon>
        <taxon>Micrococcales</taxon>
        <taxon>Demequinaceae</taxon>
        <taxon>Demequina</taxon>
    </lineage>
</organism>
<evidence type="ECO:0000256" key="3">
    <source>
        <dbReference type="ARBA" id="ARBA00022989"/>
    </source>
</evidence>
<comment type="subcellular location">
    <subcellularLocation>
        <location evidence="7">Cell membrane</location>
        <topology evidence="7">Single-pass membrane protein</topology>
    </subcellularLocation>
</comment>
<comment type="function">
    <text evidence="7">Functions as a peptidoglycan terminase that cleaves nascent peptidoglycan strands endolytically to terminate their elongation.</text>
</comment>
<dbReference type="PANTHER" id="PTHR30518">
    <property type="entry name" value="ENDOLYTIC MUREIN TRANSGLYCOSYLASE"/>
    <property type="match status" value="1"/>
</dbReference>
<accession>A0ABT8G2M3</accession>
<sequence>MSTLHDELAELQSSAAHHFSHTTLARDVTSVRRRVRRDRGVTYAIGTLAVAGLGGGTVYASMLGAGGTQLAPADASPSTSASASLDAVATPSSAPIEDDGSPTLALDAEVTVYAGDRLATVAALLGQAFDVSPAVAAQALHQAAPGDDAEGWIDPAGYQLPAGTSLTEAATLMVGSRASDLERLGVSDEDSNEVLTLASIIEVETTTHDPQDMAVISAVLSNRIEMDMQLQLDSTVLYAVESDGPFTTDSERAVDSPYNTYLYAGLPPGPIATPSDEAIEAALHPADSEYLYYVTTNRATGAIQFAETYDEHVENVMRLQEWLQENGESIP</sequence>
<feature type="region of interest" description="Disordered" evidence="8">
    <location>
        <begin position="73"/>
        <end position="101"/>
    </location>
</feature>
<evidence type="ECO:0000256" key="2">
    <source>
        <dbReference type="ARBA" id="ARBA00022692"/>
    </source>
</evidence>
<evidence type="ECO:0000256" key="4">
    <source>
        <dbReference type="ARBA" id="ARBA00023136"/>
    </source>
</evidence>